<sequence>MEACNEFPSSLSGNATVLGMWELSGSYGFVDDDGGDEGEGTCLSGDRPLVGLLDALPIIPSPESSHPNHCCIWRFSKSKCWRWSSVVRAEGFILREGGGVWVVLEVLIVAVDVRKELRERASSWKEGGIGPSGVSGESAQALSAWDRIS</sequence>
<dbReference type="AlphaFoldDB" id="A0A2H3AMA3"/>
<organism evidence="2 3">
    <name type="scientific">Armillaria solidipes</name>
    <dbReference type="NCBI Taxonomy" id="1076256"/>
    <lineage>
        <taxon>Eukaryota</taxon>
        <taxon>Fungi</taxon>
        <taxon>Dikarya</taxon>
        <taxon>Basidiomycota</taxon>
        <taxon>Agaricomycotina</taxon>
        <taxon>Agaricomycetes</taxon>
        <taxon>Agaricomycetidae</taxon>
        <taxon>Agaricales</taxon>
        <taxon>Marasmiineae</taxon>
        <taxon>Physalacriaceae</taxon>
        <taxon>Armillaria</taxon>
    </lineage>
</organism>
<evidence type="ECO:0000313" key="3">
    <source>
        <dbReference type="Proteomes" id="UP000218334"/>
    </source>
</evidence>
<dbReference type="Proteomes" id="UP000218334">
    <property type="component" value="Unassembled WGS sequence"/>
</dbReference>
<feature type="region of interest" description="Disordered" evidence="1">
    <location>
        <begin position="124"/>
        <end position="149"/>
    </location>
</feature>
<proteinExistence type="predicted"/>
<reference evidence="3" key="1">
    <citation type="journal article" date="2017" name="Nat. Ecol. Evol.">
        <title>Genome expansion and lineage-specific genetic innovations in the forest pathogenic fungi Armillaria.</title>
        <authorList>
            <person name="Sipos G."/>
            <person name="Prasanna A.N."/>
            <person name="Walter M.C."/>
            <person name="O'Connor E."/>
            <person name="Balint B."/>
            <person name="Krizsan K."/>
            <person name="Kiss B."/>
            <person name="Hess J."/>
            <person name="Varga T."/>
            <person name="Slot J."/>
            <person name="Riley R."/>
            <person name="Boka B."/>
            <person name="Rigling D."/>
            <person name="Barry K."/>
            <person name="Lee J."/>
            <person name="Mihaltcheva S."/>
            <person name="LaButti K."/>
            <person name="Lipzen A."/>
            <person name="Waldron R."/>
            <person name="Moloney N.M."/>
            <person name="Sperisen C."/>
            <person name="Kredics L."/>
            <person name="Vagvoelgyi C."/>
            <person name="Patrignani A."/>
            <person name="Fitzpatrick D."/>
            <person name="Nagy I."/>
            <person name="Doyle S."/>
            <person name="Anderson J.B."/>
            <person name="Grigoriev I.V."/>
            <person name="Gueldener U."/>
            <person name="Muensterkoetter M."/>
            <person name="Nagy L.G."/>
        </authorList>
    </citation>
    <scope>NUCLEOTIDE SEQUENCE [LARGE SCALE GENOMIC DNA]</scope>
    <source>
        <strain evidence="3">28-4</strain>
    </source>
</reference>
<evidence type="ECO:0000313" key="2">
    <source>
        <dbReference type="EMBL" id="PBK59995.1"/>
    </source>
</evidence>
<name>A0A2H3AMA3_9AGAR</name>
<protein>
    <submittedName>
        <fullName evidence="2">Uncharacterized protein</fullName>
    </submittedName>
</protein>
<accession>A0A2H3AMA3</accession>
<keyword evidence="3" id="KW-1185">Reference proteome</keyword>
<gene>
    <name evidence="2" type="ORF">ARMSODRAFT_982665</name>
</gene>
<dbReference type="EMBL" id="KZ293494">
    <property type="protein sequence ID" value="PBK59995.1"/>
    <property type="molecule type" value="Genomic_DNA"/>
</dbReference>
<evidence type="ECO:0000256" key="1">
    <source>
        <dbReference type="SAM" id="MobiDB-lite"/>
    </source>
</evidence>